<dbReference type="RefSeq" id="XP_062685369.1">
    <property type="nucleotide sequence ID" value="XM_062824147.1"/>
</dbReference>
<feature type="transmembrane region" description="Helical" evidence="1">
    <location>
        <begin position="49"/>
        <end position="72"/>
    </location>
</feature>
<evidence type="ECO:0000313" key="3">
    <source>
        <dbReference type="Proteomes" id="UP001278500"/>
    </source>
</evidence>
<dbReference type="EMBL" id="JAUEPP010000002">
    <property type="protein sequence ID" value="KAK3352074.1"/>
    <property type="molecule type" value="Genomic_DNA"/>
</dbReference>
<dbReference type="PANTHER" id="PTHR37576">
    <property type="entry name" value="DEFECT AT LOW TEMPERATURE PROTEIN 1"/>
    <property type="match status" value="1"/>
</dbReference>
<organism evidence="2 3">
    <name type="scientific">Neurospora tetraspora</name>
    <dbReference type="NCBI Taxonomy" id="94610"/>
    <lineage>
        <taxon>Eukaryota</taxon>
        <taxon>Fungi</taxon>
        <taxon>Dikarya</taxon>
        <taxon>Ascomycota</taxon>
        <taxon>Pezizomycotina</taxon>
        <taxon>Sordariomycetes</taxon>
        <taxon>Sordariomycetidae</taxon>
        <taxon>Sordariales</taxon>
        <taxon>Sordariaceae</taxon>
        <taxon>Neurospora</taxon>
    </lineage>
</organism>
<dbReference type="Proteomes" id="UP001278500">
    <property type="component" value="Unassembled WGS sequence"/>
</dbReference>
<dbReference type="InterPro" id="IPR021514">
    <property type="entry name" value="DUF3176"/>
</dbReference>
<reference evidence="2" key="1">
    <citation type="journal article" date="2023" name="Mol. Phylogenet. Evol.">
        <title>Genome-scale phylogeny and comparative genomics of the fungal order Sordariales.</title>
        <authorList>
            <person name="Hensen N."/>
            <person name="Bonometti L."/>
            <person name="Westerberg I."/>
            <person name="Brannstrom I.O."/>
            <person name="Guillou S."/>
            <person name="Cros-Aarteil S."/>
            <person name="Calhoun S."/>
            <person name="Haridas S."/>
            <person name="Kuo A."/>
            <person name="Mondo S."/>
            <person name="Pangilinan J."/>
            <person name="Riley R."/>
            <person name="LaButti K."/>
            <person name="Andreopoulos B."/>
            <person name="Lipzen A."/>
            <person name="Chen C."/>
            <person name="Yan M."/>
            <person name="Daum C."/>
            <person name="Ng V."/>
            <person name="Clum A."/>
            <person name="Steindorff A."/>
            <person name="Ohm R.A."/>
            <person name="Martin F."/>
            <person name="Silar P."/>
            <person name="Natvig D.O."/>
            <person name="Lalanne C."/>
            <person name="Gautier V."/>
            <person name="Ament-Velasquez S.L."/>
            <person name="Kruys A."/>
            <person name="Hutchinson M.I."/>
            <person name="Powell A.J."/>
            <person name="Barry K."/>
            <person name="Miller A.N."/>
            <person name="Grigoriev I.V."/>
            <person name="Debuchy R."/>
            <person name="Gladieux P."/>
            <person name="Hiltunen Thoren M."/>
            <person name="Johannesson H."/>
        </authorList>
    </citation>
    <scope>NUCLEOTIDE SEQUENCE</scope>
    <source>
        <strain evidence="2">CBS 560.94</strain>
    </source>
</reference>
<evidence type="ECO:0000256" key="1">
    <source>
        <dbReference type="SAM" id="Phobius"/>
    </source>
</evidence>
<gene>
    <name evidence="2" type="ORF">B0H65DRAFT_418492</name>
</gene>
<name>A0AAE0MVS5_9PEZI</name>
<keyword evidence="1" id="KW-0472">Membrane</keyword>
<protein>
    <submittedName>
        <fullName evidence="2">Uncharacterized protein</fullName>
    </submittedName>
</protein>
<dbReference type="AlphaFoldDB" id="A0AAE0MVS5"/>
<dbReference type="Pfam" id="PF11374">
    <property type="entry name" value="DUF3176"/>
    <property type="match status" value="1"/>
</dbReference>
<keyword evidence="1" id="KW-0812">Transmembrane</keyword>
<dbReference type="PANTHER" id="PTHR37576:SF2">
    <property type="entry name" value="DEFECT AT LOW TEMPERATURE PROTEIN 1"/>
    <property type="match status" value="1"/>
</dbReference>
<keyword evidence="3" id="KW-1185">Reference proteome</keyword>
<feature type="transmembrane region" description="Helical" evidence="1">
    <location>
        <begin position="485"/>
        <end position="507"/>
    </location>
</feature>
<feature type="transmembrane region" description="Helical" evidence="1">
    <location>
        <begin position="92"/>
        <end position="118"/>
    </location>
</feature>
<reference evidence="2" key="2">
    <citation type="submission" date="2023-06" db="EMBL/GenBank/DDBJ databases">
        <authorList>
            <consortium name="Lawrence Berkeley National Laboratory"/>
            <person name="Haridas S."/>
            <person name="Hensen N."/>
            <person name="Bonometti L."/>
            <person name="Westerberg I."/>
            <person name="Brannstrom I.O."/>
            <person name="Guillou S."/>
            <person name="Cros-Aarteil S."/>
            <person name="Calhoun S."/>
            <person name="Kuo A."/>
            <person name="Mondo S."/>
            <person name="Pangilinan J."/>
            <person name="Riley R."/>
            <person name="Labutti K."/>
            <person name="Andreopoulos B."/>
            <person name="Lipzen A."/>
            <person name="Chen C."/>
            <person name="Yanf M."/>
            <person name="Daum C."/>
            <person name="Ng V."/>
            <person name="Clum A."/>
            <person name="Steindorff A."/>
            <person name="Ohm R."/>
            <person name="Martin F."/>
            <person name="Silar P."/>
            <person name="Natvig D."/>
            <person name="Lalanne C."/>
            <person name="Gautier V."/>
            <person name="Ament-Velasquez S.L."/>
            <person name="Kruys A."/>
            <person name="Hutchinson M.I."/>
            <person name="Powell A.J."/>
            <person name="Barry K."/>
            <person name="Miller A.N."/>
            <person name="Grigoriev I.V."/>
            <person name="Debuchy R."/>
            <person name="Gladieux P."/>
            <person name="Thoren M.H."/>
            <person name="Johannesson H."/>
        </authorList>
    </citation>
    <scope>NUCLEOTIDE SEQUENCE</scope>
    <source>
        <strain evidence="2">CBS 560.94</strain>
    </source>
</reference>
<proteinExistence type="predicted"/>
<evidence type="ECO:0000313" key="2">
    <source>
        <dbReference type="EMBL" id="KAK3352074.1"/>
    </source>
</evidence>
<dbReference type="GeneID" id="87861301"/>
<keyword evidence="1" id="KW-1133">Transmembrane helix</keyword>
<accession>A0AAE0MVS5</accession>
<sequence length="610" mass="67057">MESSSETIPLQTQPQQQALFAGTATNATPEKGTANREVSKWKPGIVRRFPIFGLIPMMLSIACTAIAVAVILLSEGTPVDGWWSGVRQPGVLLAYTSTVANTLMAISFVKGSVVFFWTQAVMGEMRISSLHYYWMGSTGILGALKAICLRKATRCPILVAITTLLRGPLIQRASFVVNVPVAGGTIDLQVQPDMDNDWGGTTDASHTQVYFHPHFSTVIAEFLSKTQITIGGEKCQDCSFEIQAFGFNVTNCTSEATDKYDFADIDNWGTSITLFKTNVIVSDSFNYGKSLTITAVRKNTQDCTGQLIEEVCELVPASINYHLNLKGDIATFKSDNWKDDSALRHLYHVEQPTTPRNMTVPSPPENSDWVPTETTILPLQRIGQAIFKSELEVNMSFTGSSHTWSSTTAQEQVLPKIFFAGRKSLESDDYCLEYYTSPMDYIIKNYRELAFRISVRAGAEKKLNQTVPYISHLVHAKYAASVPSLILGIIISVLGLLATLILFWGWWKMGRSFSMSPLELANAILCPGPDPSTETGNGDIELELSTIFANCSSNASAEKLAKQVGQKVVEADRKQLEPTLQYGVLESTGRLAFGFTKSGLVREPKEGELL</sequence>
<comment type="caution">
    <text evidence="2">The sequence shown here is derived from an EMBL/GenBank/DDBJ whole genome shotgun (WGS) entry which is preliminary data.</text>
</comment>